<proteinExistence type="predicted"/>
<gene>
    <name evidence="1" type="ORF">BV22DRAFT_1123602</name>
</gene>
<accession>A0ACB8B273</accession>
<dbReference type="Proteomes" id="UP000790709">
    <property type="component" value="Unassembled WGS sequence"/>
</dbReference>
<evidence type="ECO:0000313" key="1">
    <source>
        <dbReference type="EMBL" id="KAH7918812.1"/>
    </source>
</evidence>
<organism evidence="1 2">
    <name type="scientific">Leucogyrophana mollusca</name>
    <dbReference type="NCBI Taxonomy" id="85980"/>
    <lineage>
        <taxon>Eukaryota</taxon>
        <taxon>Fungi</taxon>
        <taxon>Dikarya</taxon>
        <taxon>Basidiomycota</taxon>
        <taxon>Agaricomycotina</taxon>
        <taxon>Agaricomycetes</taxon>
        <taxon>Agaricomycetidae</taxon>
        <taxon>Boletales</taxon>
        <taxon>Boletales incertae sedis</taxon>
        <taxon>Leucogyrophana</taxon>
    </lineage>
</organism>
<name>A0ACB8B273_9AGAM</name>
<dbReference type="EMBL" id="MU266731">
    <property type="protein sequence ID" value="KAH7918812.1"/>
    <property type="molecule type" value="Genomic_DNA"/>
</dbReference>
<comment type="caution">
    <text evidence="1">The sequence shown here is derived from an EMBL/GenBank/DDBJ whole genome shotgun (WGS) entry which is preliminary data.</text>
</comment>
<evidence type="ECO:0000313" key="2">
    <source>
        <dbReference type="Proteomes" id="UP000790709"/>
    </source>
</evidence>
<keyword evidence="2" id="KW-1185">Reference proteome</keyword>
<sequence length="291" mass="31278">MGVSCSDRARWMPESMKADTRPWINSLRTTTGTVSWGVSVEDIMLAIDAEYRRGSPVGVGERRRHSWRKDRHAVCVDDGGDENETPLSERAPQPKLLEHSRGPETREDCNEQKSPGLTEKQALGGTMTVEYGGSMAKGVSRRDMGRWLEHEGVGPCCAACLLPAHPSGVRQGQGGDGSEAGEDDAQEGGENGEMAARRREVIAPAGTSDRKRRRCPHPPTSPGTSPPHLASTSVSASEPEKTTPSMVSYALQGPPSPVILTAGIIGVEGGCWAAVEKELFAAIWGMSHRER</sequence>
<protein>
    <submittedName>
        <fullName evidence="1">Uncharacterized protein</fullName>
    </submittedName>
</protein>
<reference evidence="1" key="1">
    <citation type="journal article" date="2021" name="New Phytol.">
        <title>Evolutionary innovations through gain and loss of genes in the ectomycorrhizal Boletales.</title>
        <authorList>
            <person name="Wu G."/>
            <person name="Miyauchi S."/>
            <person name="Morin E."/>
            <person name="Kuo A."/>
            <person name="Drula E."/>
            <person name="Varga T."/>
            <person name="Kohler A."/>
            <person name="Feng B."/>
            <person name="Cao Y."/>
            <person name="Lipzen A."/>
            <person name="Daum C."/>
            <person name="Hundley H."/>
            <person name="Pangilinan J."/>
            <person name="Johnson J."/>
            <person name="Barry K."/>
            <person name="LaButti K."/>
            <person name="Ng V."/>
            <person name="Ahrendt S."/>
            <person name="Min B."/>
            <person name="Choi I.G."/>
            <person name="Park H."/>
            <person name="Plett J.M."/>
            <person name="Magnuson J."/>
            <person name="Spatafora J.W."/>
            <person name="Nagy L.G."/>
            <person name="Henrissat B."/>
            <person name="Grigoriev I.V."/>
            <person name="Yang Z.L."/>
            <person name="Xu J."/>
            <person name="Martin F.M."/>
        </authorList>
    </citation>
    <scope>NUCLEOTIDE SEQUENCE</scope>
    <source>
        <strain evidence="1">KUC20120723A-06</strain>
    </source>
</reference>